<dbReference type="SUPFAM" id="SSF55729">
    <property type="entry name" value="Acyl-CoA N-acyltransferases (Nat)"/>
    <property type="match status" value="1"/>
</dbReference>
<keyword evidence="2" id="KW-0687">Ribonucleoprotein</keyword>
<gene>
    <name evidence="2" type="ordered locus">Deipe_3184</name>
</gene>
<dbReference type="Gene3D" id="3.40.630.30">
    <property type="match status" value="1"/>
</dbReference>
<dbReference type="PATRIC" id="fig|937777.3.peg.3197"/>
<dbReference type="PROSITE" id="PS51186">
    <property type="entry name" value="GNAT"/>
    <property type="match status" value="1"/>
</dbReference>
<dbReference type="STRING" id="937777.Deipe_3184"/>
<dbReference type="InterPro" id="IPR016181">
    <property type="entry name" value="Acyl_CoA_acyltransferase"/>
</dbReference>
<feature type="domain" description="N-acetyltransferase" evidence="1">
    <location>
        <begin position="3"/>
        <end position="166"/>
    </location>
</feature>
<dbReference type="Proteomes" id="UP000010467">
    <property type="component" value="Chromosome"/>
</dbReference>
<dbReference type="AlphaFoldDB" id="L0A652"/>
<evidence type="ECO:0000313" key="3">
    <source>
        <dbReference type="Proteomes" id="UP000010467"/>
    </source>
</evidence>
<sequence>MNVRLRPITSDDFSTIVRWSEDREFCLAIDWSVDLSRAQVEEWWTRILSDPGDDFLRLGVERGGQLVGYVDLAQQDRQVGRAEFGIAIGERRLWAQGLGIEAGQLMLHHGFHHLGLTRVTAQVHRPNVRSLALMRRLGFREEGLLRRHALYQGGVCDVVIFGLLQNEFDADRCK</sequence>
<protein>
    <submittedName>
        <fullName evidence="2">Acetyltransferase, ribosomal protein N-acetylase</fullName>
    </submittedName>
</protein>
<dbReference type="RefSeq" id="WP_015236925.1">
    <property type="nucleotide sequence ID" value="NC_019793.1"/>
</dbReference>
<dbReference type="eggNOG" id="COG1670">
    <property type="taxonomic scope" value="Bacteria"/>
</dbReference>
<dbReference type="Pfam" id="PF13302">
    <property type="entry name" value="Acetyltransf_3"/>
    <property type="match status" value="1"/>
</dbReference>
<keyword evidence="3" id="KW-1185">Reference proteome</keyword>
<reference evidence="3" key="1">
    <citation type="submission" date="2012-03" db="EMBL/GenBank/DDBJ databases">
        <title>Complete sequence of chromosome of Deinococcus peraridilitoris DSM 19664.</title>
        <authorList>
            <person name="Lucas S."/>
            <person name="Copeland A."/>
            <person name="Lapidus A."/>
            <person name="Glavina del Rio T."/>
            <person name="Dalin E."/>
            <person name="Tice H."/>
            <person name="Bruce D."/>
            <person name="Goodwin L."/>
            <person name="Pitluck S."/>
            <person name="Peters L."/>
            <person name="Mikhailova N."/>
            <person name="Lu M."/>
            <person name="Kyrpides N."/>
            <person name="Mavromatis K."/>
            <person name="Ivanova N."/>
            <person name="Brettin T."/>
            <person name="Detter J.C."/>
            <person name="Han C."/>
            <person name="Larimer F."/>
            <person name="Land M."/>
            <person name="Hauser L."/>
            <person name="Markowitz V."/>
            <person name="Cheng J.-F."/>
            <person name="Hugenholtz P."/>
            <person name="Woyke T."/>
            <person name="Wu D."/>
            <person name="Pukall R."/>
            <person name="Steenblock K."/>
            <person name="Brambilla E."/>
            <person name="Klenk H.-P."/>
            <person name="Eisen J.A."/>
        </authorList>
    </citation>
    <scope>NUCLEOTIDE SEQUENCE [LARGE SCALE GENOMIC DNA]</scope>
    <source>
        <strain evidence="3">DSM 19664 / LMG 22246 / CIP 109416 / KR-200</strain>
    </source>
</reference>
<dbReference type="EMBL" id="CP003382">
    <property type="protein sequence ID" value="AFZ68627.1"/>
    <property type="molecule type" value="Genomic_DNA"/>
</dbReference>
<dbReference type="HOGENOM" id="CLU_013985_3_4_0"/>
<keyword evidence="2" id="KW-0808">Transferase</keyword>
<dbReference type="GO" id="GO:0016747">
    <property type="term" value="F:acyltransferase activity, transferring groups other than amino-acyl groups"/>
    <property type="evidence" value="ECO:0007669"/>
    <property type="project" value="InterPro"/>
</dbReference>
<evidence type="ECO:0000313" key="2">
    <source>
        <dbReference type="EMBL" id="AFZ68627.1"/>
    </source>
</evidence>
<dbReference type="GO" id="GO:0005840">
    <property type="term" value="C:ribosome"/>
    <property type="evidence" value="ECO:0007669"/>
    <property type="project" value="UniProtKB-KW"/>
</dbReference>
<name>L0A652_DEIPD</name>
<accession>L0A652</accession>
<dbReference type="OrthoDB" id="9795206at2"/>
<dbReference type="KEGG" id="dpd:Deipe_3184"/>
<keyword evidence="2" id="KW-0689">Ribosomal protein</keyword>
<evidence type="ECO:0000259" key="1">
    <source>
        <dbReference type="PROSITE" id="PS51186"/>
    </source>
</evidence>
<dbReference type="PANTHER" id="PTHR43415">
    <property type="entry name" value="SPERMIDINE N(1)-ACETYLTRANSFERASE"/>
    <property type="match status" value="1"/>
</dbReference>
<dbReference type="InterPro" id="IPR000182">
    <property type="entry name" value="GNAT_dom"/>
</dbReference>
<organism evidence="2 3">
    <name type="scientific">Deinococcus peraridilitoris (strain DSM 19664 / LMG 22246 / CIP 109416 / KR-200)</name>
    <dbReference type="NCBI Taxonomy" id="937777"/>
    <lineage>
        <taxon>Bacteria</taxon>
        <taxon>Thermotogati</taxon>
        <taxon>Deinococcota</taxon>
        <taxon>Deinococci</taxon>
        <taxon>Deinococcales</taxon>
        <taxon>Deinococcaceae</taxon>
        <taxon>Deinococcus</taxon>
    </lineage>
</organism>
<dbReference type="PANTHER" id="PTHR43415:SF3">
    <property type="entry name" value="GNAT-FAMILY ACETYLTRANSFERASE"/>
    <property type="match status" value="1"/>
</dbReference>
<proteinExistence type="predicted"/>